<comment type="similarity">
    <text evidence="3">Belongs to the TRAFAC class YlqF/YawG GTPase family. RsgA subfamily.</text>
</comment>
<dbReference type="GO" id="GO:0005525">
    <property type="term" value="F:GTP binding"/>
    <property type="evidence" value="ECO:0007669"/>
    <property type="project" value="UniProtKB-UniRule"/>
</dbReference>
<evidence type="ECO:0000313" key="8">
    <source>
        <dbReference type="Proteomes" id="UP000055136"/>
    </source>
</evidence>
<evidence type="ECO:0000256" key="3">
    <source>
        <dbReference type="HAMAP-Rule" id="MF_01820"/>
    </source>
</evidence>
<feature type="binding site" evidence="3">
    <location>
        <position position="292"/>
    </location>
    <ligand>
        <name>Zn(2+)</name>
        <dbReference type="ChEBI" id="CHEBI:29105"/>
    </ligand>
</feature>
<feature type="binding site" evidence="3">
    <location>
        <position position="290"/>
    </location>
    <ligand>
        <name>Zn(2+)</name>
        <dbReference type="ChEBI" id="CHEBI:29105"/>
    </ligand>
</feature>
<evidence type="ECO:0000256" key="2">
    <source>
        <dbReference type="ARBA" id="ARBA00023134"/>
    </source>
</evidence>
<feature type="domain" description="CP-type G" evidence="6">
    <location>
        <begin position="94"/>
        <end position="261"/>
    </location>
</feature>
<keyword evidence="3" id="KW-0963">Cytoplasm</keyword>
<dbReference type="Proteomes" id="UP000055136">
    <property type="component" value="Chromosome"/>
</dbReference>
<dbReference type="GO" id="GO:0005737">
    <property type="term" value="C:cytoplasm"/>
    <property type="evidence" value="ECO:0007669"/>
    <property type="project" value="UniProtKB-SubCell"/>
</dbReference>
<dbReference type="GO" id="GO:0046872">
    <property type="term" value="F:metal ion binding"/>
    <property type="evidence" value="ECO:0007669"/>
    <property type="project" value="UniProtKB-KW"/>
</dbReference>
<keyword evidence="3" id="KW-0690">Ribosome biogenesis</keyword>
<dbReference type="STRING" id="1748243.Tel_08395"/>
<dbReference type="PROSITE" id="PS51721">
    <property type="entry name" value="G_CP"/>
    <property type="match status" value="1"/>
</dbReference>
<dbReference type="Pfam" id="PF03193">
    <property type="entry name" value="RsgA_GTPase"/>
    <property type="match status" value="1"/>
</dbReference>
<feature type="compositionally biased region" description="Basic residues" evidence="4">
    <location>
        <begin position="1"/>
        <end position="12"/>
    </location>
</feature>
<accession>A0A0S2TDG1</accession>
<proteinExistence type="inferred from homology"/>
<keyword evidence="1 3" id="KW-0547">Nucleotide-binding</keyword>
<dbReference type="SUPFAM" id="SSF52540">
    <property type="entry name" value="P-loop containing nucleoside triphosphate hydrolases"/>
    <property type="match status" value="1"/>
</dbReference>
<dbReference type="PANTHER" id="PTHR32120">
    <property type="entry name" value="SMALL RIBOSOMAL SUBUNIT BIOGENESIS GTPASE RSGA"/>
    <property type="match status" value="1"/>
</dbReference>
<dbReference type="PANTHER" id="PTHR32120:SF11">
    <property type="entry name" value="SMALL RIBOSOMAL SUBUNIT BIOGENESIS GTPASE RSGA 1, MITOCHONDRIAL-RELATED"/>
    <property type="match status" value="1"/>
</dbReference>
<evidence type="ECO:0000313" key="7">
    <source>
        <dbReference type="EMBL" id="ALP53173.1"/>
    </source>
</evidence>
<dbReference type="PROSITE" id="PS50936">
    <property type="entry name" value="ENGC_GTPASE"/>
    <property type="match status" value="1"/>
</dbReference>
<feature type="binding site" evidence="3">
    <location>
        <position position="298"/>
    </location>
    <ligand>
        <name>Zn(2+)</name>
        <dbReference type="ChEBI" id="CHEBI:29105"/>
    </ligand>
</feature>
<comment type="function">
    <text evidence="3">One of several proteins that assist in the late maturation steps of the functional core of the 30S ribosomal subunit. Helps release RbfA from mature subunits. May play a role in the assembly of ribosomal proteins into the subunit. Circularly permuted GTPase that catalyzes slow GTP hydrolysis, GTPase activity is stimulated by the 30S ribosomal subunit.</text>
</comment>
<dbReference type="InterPro" id="IPR010914">
    <property type="entry name" value="RsgA_GTPase_dom"/>
</dbReference>
<dbReference type="InterPro" id="IPR027417">
    <property type="entry name" value="P-loop_NTPase"/>
</dbReference>
<evidence type="ECO:0000256" key="4">
    <source>
        <dbReference type="SAM" id="MobiDB-lite"/>
    </source>
</evidence>
<feature type="binding site" evidence="3">
    <location>
        <begin position="203"/>
        <end position="211"/>
    </location>
    <ligand>
        <name>GTP</name>
        <dbReference type="ChEBI" id="CHEBI:37565"/>
    </ligand>
</feature>
<dbReference type="EMBL" id="CP013099">
    <property type="protein sequence ID" value="ALP53173.1"/>
    <property type="molecule type" value="Genomic_DNA"/>
</dbReference>
<evidence type="ECO:0000256" key="1">
    <source>
        <dbReference type="ARBA" id="ARBA00022741"/>
    </source>
</evidence>
<comment type="subcellular location">
    <subcellularLocation>
        <location evidence="3">Cytoplasm</location>
    </subcellularLocation>
</comment>
<feature type="binding site" evidence="3">
    <location>
        <position position="285"/>
    </location>
    <ligand>
        <name>Zn(2+)</name>
        <dbReference type="ChEBI" id="CHEBI:29105"/>
    </ligand>
</feature>
<keyword evidence="3" id="KW-0479">Metal-binding</keyword>
<keyword evidence="3" id="KW-0862">Zinc</keyword>
<dbReference type="Gene3D" id="3.40.50.300">
    <property type="entry name" value="P-loop containing nucleotide triphosphate hydrolases"/>
    <property type="match status" value="1"/>
</dbReference>
<name>A0A0S2TDG1_9GAMM</name>
<dbReference type="InterPro" id="IPR030378">
    <property type="entry name" value="G_CP_dom"/>
</dbReference>
<sequence length="328" mass="36052">MPRKRPAHRQQQRQKQEISPSSIAAQALNPGLVVARFGAELDVEDESGVLYRCTSRRKFGAVVCGDRVMWQPTHDNEGVIVERLPRTTLLARPDDAGREKPIAANISRLIIVATVKALSDESYYLNHNLIDRYVVAAESLSITPIILINKLDLLSGAERRQLEADLAPYRDIGYTLIHTSTQESHGLEQLRLQLKNQTCVFVGESGVGKSSIIASLLTQVGIRVGAVSALSGKGKHTTTASTLYHLDGGGDLIDSPGVRAFGLMRIEPADLAHGFIEFRPYLGRCKFHNCIHHAEPQCAVKQAVADGRISPRRYANYLEILVSLSACR</sequence>
<dbReference type="NCBIfam" id="NF008931">
    <property type="entry name" value="PRK12288.1"/>
    <property type="match status" value="1"/>
</dbReference>
<feature type="binding site" evidence="3">
    <location>
        <begin position="149"/>
        <end position="152"/>
    </location>
    <ligand>
        <name>GTP</name>
        <dbReference type="ChEBI" id="CHEBI:37565"/>
    </ligand>
</feature>
<keyword evidence="3" id="KW-0378">Hydrolase</keyword>
<reference evidence="7" key="1">
    <citation type="submission" date="2015-10" db="EMBL/GenBank/DDBJ databases">
        <title>Description of Candidatus Tenderia electrophaga gen. nov, sp. nov., an Uncultivated Electroautotroph from a Biocathode Enrichment.</title>
        <authorList>
            <person name="Eddie B.J."/>
            <person name="Malanoski A.P."/>
            <person name="Wang Z."/>
            <person name="Hall R.J."/>
            <person name="Oh S.D."/>
            <person name="Heiner C."/>
            <person name="Lin B."/>
            <person name="Strycharz-Glaven S.M."/>
        </authorList>
    </citation>
    <scope>NUCLEOTIDE SEQUENCE [LARGE SCALE GENOMIC DNA]</scope>
    <source>
        <strain evidence="7">NRL1</strain>
    </source>
</reference>
<keyword evidence="3" id="KW-0694">RNA-binding</keyword>
<evidence type="ECO:0000259" key="6">
    <source>
        <dbReference type="PROSITE" id="PS51721"/>
    </source>
</evidence>
<gene>
    <name evidence="3" type="primary">rsgA</name>
    <name evidence="7" type="ORF">Tel_08395</name>
</gene>
<dbReference type="NCBIfam" id="TIGR00157">
    <property type="entry name" value="ribosome small subunit-dependent GTPase A"/>
    <property type="match status" value="1"/>
</dbReference>
<dbReference type="Gene3D" id="1.10.40.50">
    <property type="entry name" value="Probable gtpase engc, domain 3"/>
    <property type="match status" value="1"/>
</dbReference>
<organism evidence="7 8">
    <name type="scientific">Candidatus Tenderia electrophaga</name>
    <dbReference type="NCBI Taxonomy" id="1748243"/>
    <lineage>
        <taxon>Bacteria</taxon>
        <taxon>Pseudomonadati</taxon>
        <taxon>Pseudomonadota</taxon>
        <taxon>Gammaproteobacteria</taxon>
        <taxon>Candidatus Tenderiales</taxon>
        <taxon>Candidatus Tenderiaceae</taxon>
        <taxon>Candidatus Tenderia</taxon>
    </lineage>
</organism>
<dbReference type="InterPro" id="IPR012340">
    <property type="entry name" value="NA-bd_OB-fold"/>
</dbReference>
<feature type="domain" description="EngC GTPase" evidence="5">
    <location>
        <begin position="104"/>
        <end position="259"/>
    </location>
</feature>
<dbReference type="GO" id="GO:0019843">
    <property type="term" value="F:rRNA binding"/>
    <property type="evidence" value="ECO:0007669"/>
    <property type="project" value="UniProtKB-KW"/>
</dbReference>
<dbReference type="CDD" id="cd01854">
    <property type="entry name" value="YjeQ_EngC"/>
    <property type="match status" value="1"/>
</dbReference>
<dbReference type="HAMAP" id="MF_01820">
    <property type="entry name" value="GTPase_RsgA"/>
    <property type="match status" value="1"/>
</dbReference>
<dbReference type="GO" id="GO:0042274">
    <property type="term" value="P:ribosomal small subunit biogenesis"/>
    <property type="evidence" value="ECO:0007669"/>
    <property type="project" value="UniProtKB-UniRule"/>
</dbReference>
<comment type="subunit">
    <text evidence="3">Monomer. Associates with 30S ribosomal subunit, binds 16S rRNA.</text>
</comment>
<keyword evidence="2 3" id="KW-0342">GTP-binding</keyword>
<keyword evidence="3" id="KW-0699">rRNA-binding</keyword>
<dbReference type="KEGG" id="tee:Tel_08395"/>
<evidence type="ECO:0000259" key="5">
    <source>
        <dbReference type="PROSITE" id="PS50936"/>
    </source>
</evidence>
<feature type="region of interest" description="Disordered" evidence="4">
    <location>
        <begin position="1"/>
        <end position="20"/>
    </location>
</feature>
<dbReference type="Gene3D" id="2.40.50.140">
    <property type="entry name" value="Nucleic acid-binding proteins"/>
    <property type="match status" value="1"/>
</dbReference>
<dbReference type="GO" id="GO:0003924">
    <property type="term" value="F:GTPase activity"/>
    <property type="evidence" value="ECO:0007669"/>
    <property type="project" value="UniProtKB-UniRule"/>
</dbReference>
<comment type="cofactor">
    <cofactor evidence="3">
        <name>Zn(2+)</name>
        <dbReference type="ChEBI" id="CHEBI:29105"/>
    </cofactor>
    <text evidence="3">Binds 1 zinc ion per subunit.</text>
</comment>
<protein>
    <recommendedName>
        <fullName evidence="3">Small ribosomal subunit biogenesis GTPase RsgA</fullName>
        <ecNumber evidence="3">3.6.1.-</ecNumber>
    </recommendedName>
</protein>
<dbReference type="AlphaFoldDB" id="A0A0S2TDG1"/>
<keyword evidence="8" id="KW-1185">Reference proteome</keyword>
<dbReference type="EC" id="3.6.1.-" evidence="3"/>
<dbReference type="InterPro" id="IPR004881">
    <property type="entry name" value="Ribosome_biogen_GTPase_RsgA"/>
</dbReference>
<dbReference type="SUPFAM" id="SSF50249">
    <property type="entry name" value="Nucleic acid-binding proteins"/>
    <property type="match status" value="1"/>
</dbReference>